<dbReference type="KEGG" id="rsb:RS694_19375"/>
<evidence type="ECO:0000256" key="1">
    <source>
        <dbReference type="ARBA" id="ARBA00006484"/>
    </source>
</evidence>
<dbReference type="InterPro" id="IPR057326">
    <property type="entry name" value="KR_dom"/>
</dbReference>
<evidence type="ECO:0000256" key="2">
    <source>
        <dbReference type="ARBA" id="ARBA00023002"/>
    </source>
</evidence>
<dbReference type="Pfam" id="PF00106">
    <property type="entry name" value="adh_short"/>
    <property type="match status" value="1"/>
</dbReference>
<dbReference type="GO" id="GO:0016020">
    <property type="term" value="C:membrane"/>
    <property type="evidence" value="ECO:0007669"/>
    <property type="project" value="TreeGrafter"/>
</dbReference>
<dbReference type="InterPro" id="IPR036291">
    <property type="entry name" value="NAD(P)-bd_dom_sf"/>
</dbReference>
<comment type="similarity">
    <text evidence="1">Belongs to the short-chain dehydrogenases/reductases (SDR) family.</text>
</comment>
<dbReference type="Proteomes" id="UP000186110">
    <property type="component" value="Chromosome"/>
</dbReference>
<dbReference type="PANTHER" id="PTHR44196">
    <property type="entry name" value="DEHYDROGENASE/REDUCTASE SDR FAMILY MEMBER 7B"/>
    <property type="match status" value="1"/>
</dbReference>
<accession>A0A1P8KES2</accession>
<dbReference type="SUPFAM" id="SSF51735">
    <property type="entry name" value="NAD(P)-binding Rossmann-fold domains"/>
    <property type="match status" value="1"/>
</dbReference>
<reference evidence="4 5" key="1">
    <citation type="submission" date="2017-01" db="EMBL/GenBank/DDBJ databases">
        <authorList>
            <person name="Mah S.A."/>
            <person name="Swanson W.J."/>
            <person name="Moy G.W."/>
            <person name="Vacquier V.D."/>
        </authorList>
    </citation>
    <scope>NUCLEOTIDE SEQUENCE [LARGE SCALE GENOMIC DNA]</scope>
    <source>
        <strain evidence="4 5">DSM 22694</strain>
    </source>
</reference>
<evidence type="ECO:0000259" key="3">
    <source>
        <dbReference type="SMART" id="SM00822"/>
    </source>
</evidence>
<dbReference type="GO" id="GO:0016491">
    <property type="term" value="F:oxidoreductase activity"/>
    <property type="evidence" value="ECO:0007669"/>
    <property type="project" value="UniProtKB-KW"/>
</dbReference>
<keyword evidence="5" id="KW-1185">Reference proteome</keyword>
<dbReference type="EMBL" id="CP019239">
    <property type="protein sequence ID" value="APW44466.1"/>
    <property type="molecule type" value="Genomic_DNA"/>
</dbReference>
<evidence type="ECO:0000313" key="4">
    <source>
        <dbReference type="EMBL" id="APW44466.1"/>
    </source>
</evidence>
<protein>
    <submittedName>
        <fullName evidence="4">Short-chain dehydrogenase</fullName>
    </submittedName>
</protein>
<dbReference type="InterPro" id="IPR002347">
    <property type="entry name" value="SDR_fam"/>
</dbReference>
<dbReference type="RefSeq" id="WP_029706740.1">
    <property type="nucleotide sequence ID" value="NZ_CP019239.1"/>
</dbReference>
<dbReference type="Gene3D" id="3.40.50.720">
    <property type="entry name" value="NAD(P)-binding Rossmann-like Domain"/>
    <property type="match status" value="1"/>
</dbReference>
<dbReference type="AlphaFoldDB" id="A0A1P8KES2"/>
<sequence>MPLLTPLNPPITDWRGKTVWLVGASTGIGEATASRLHALGARVVVSARKQVALDTFVLAHPGSQALALDVTDAQAVQAAAHTLQTQAPLDCVVYCAGHYNAMRGSAMDLPDLQRHLAVNYSGALAVLHAVIPGMQARGAGHISLIGSVAGYRGLPNGLAYGPTKAALINLAETLYLDLRGAGIGVSLINPGFVQTPLTANNDFDMPALLTPAQAAQAIVQGWAQGRFEIHFPKRFTLWLKMLRILPNRAYFYLTRRATL</sequence>
<dbReference type="PANTHER" id="PTHR44196:SF1">
    <property type="entry name" value="DEHYDROGENASE_REDUCTASE SDR FAMILY MEMBER 7B"/>
    <property type="match status" value="1"/>
</dbReference>
<feature type="domain" description="Ketoreductase" evidence="3">
    <location>
        <begin position="17"/>
        <end position="196"/>
    </location>
</feature>
<organism evidence="4 5">
    <name type="scientific">Rhodoferax saidenbachensis</name>
    <dbReference type="NCBI Taxonomy" id="1484693"/>
    <lineage>
        <taxon>Bacteria</taxon>
        <taxon>Pseudomonadati</taxon>
        <taxon>Pseudomonadota</taxon>
        <taxon>Betaproteobacteria</taxon>
        <taxon>Burkholderiales</taxon>
        <taxon>Comamonadaceae</taxon>
        <taxon>Rhodoferax</taxon>
    </lineage>
</organism>
<keyword evidence="2" id="KW-0560">Oxidoreductase</keyword>
<name>A0A1P8KES2_9BURK</name>
<evidence type="ECO:0000313" key="5">
    <source>
        <dbReference type="Proteomes" id="UP000186110"/>
    </source>
</evidence>
<proteinExistence type="inferred from homology"/>
<dbReference type="SMART" id="SM00822">
    <property type="entry name" value="PKS_KR"/>
    <property type="match status" value="1"/>
</dbReference>
<dbReference type="eggNOG" id="COG0300">
    <property type="taxonomic scope" value="Bacteria"/>
</dbReference>
<gene>
    <name evidence="4" type="ORF">RS694_19375</name>
</gene>
<dbReference type="STRING" id="1484693.RS694_19375"/>
<dbReference type="PRINTS" id="PR00081">
    <property type="entry name" value="GDHRDH"/>
</dbReference>